<protein>
    <submittedName>
        <fullName evidence="2">Uncharacterized protein</fullName>
    </submittedName>
</protein>
<accession>A0A218P0Y7</accession>
<evidence type="ECO:0000313" key="3">
    <source>
        <dbReference type="Proteomes" id="UP000197156"/>
    </source>
</evidence>
<keyword evidence="1" id="KW-0175">Coiled coil</keyword>
<dbReference type="GO" id="GO:0043448">
    <property type="term" value="P:alkane catabolic process"/>
    <property type="evidence" value="ECO:0007669"/>
    <property type="project" value="TreeGrafter"/>
</dbReference>
<dbReference type="PANTHER" id="PTHR39335:SF1">
    <property type="entry name" value="BLL4220 PROTEIN"/>
    <property type="match status" value="1"/>
</dbReference>
<gene>
    <name evidence="2" type="ORF">A3L02_02890</name>
</gene>
<dbReference type="RefSeq" id="WP_162287192.1">
    <property type="nucleotide sequence ID" value="NZ_CP014854.1"/>
</dbReference>
<keyword evidence="3" id="KW-1185">Reference proteome</keyword>
<dbReference type="KEGG" id="tce:A3L02_02890"/>
<dbReference type="Proteomes" id="UP000197156">
    <property type="component" value="Chromosome"/>
</dbReference>
<proteinExistence type="predicted"/>
<dbReference type="GeneID" id="33323668"/>
<dbReference type="AlphaFoldDB" id="A0A218P0Y7"/>
<evidence type="ECO:0000313" key="2">
    <source>
        <dbReference type="EMBL" id="ASI98587.1"/>
    </source>
</evidence>
<evidence type="ECO:0000256" key="1">
    <source>
        <dbReference type="SAM" id="Coils"/>
    </source>
</evidence>
<dbReference type="InterPro" id="IPR005297">
    <property type="entry name" value="Lipoprotein_repeat"/>
</dbReference>
<reference evidence="2 3" key="1">
    <citation type="submission" date="2016-03" db="EMBL/GenBank/DDBJ databases">
        <title>Complete genome sequence of Thermococcus celer.</title>
        <authorList>
            <person name="Oger P.M."/>
        </authorList>
    </citation>
    <scope>NUCLEOTIDE SEQUENCE [LARGE SCALE GENOMIC DNA]</scope>
    <source>
        <strain evidence="2 3">Vu 13</strain>
    </source>
</reference>
<name>A0A218P0Y7_THECE</name>
<dbReference type="PANTHER" id="PTHR39335">
    <property type="entry name" value="BLL4220 PROTEIN"/>
    <property type="match status" value="1"/>
</dbReference>
<dbReference type="EMBL" id="CP014854">
    <property type="protein sequence ID" value="ASI98587.1"/>
    <property type="molecule type" value="Genomic_DNA"/>
</dbReference>
<feature type="coiled-coil region" evidence="1">
    <location>
        <begin position="33"/>
        <end position="81"/>
    </location>
</feature>
<sequence>MNEKFWAMLVVGLVIGGLLGYGLAPKGVSQAEYQSVEKKVSDLQSQLSDLQGKVQDYQSQVNQLQSEVSKYKAEAMALENRNYTVMIAYDGKVGYYLTDGNGRTLYYFAKDVPGSGKSACYGACAEKWPVFYTDKLVLPQGLKASDFSVITREDGKKQLAYKGWPLYYFFKDEKAGDINGEGVKGVWFVMKPDYTLMIAYKEGIGTYFVDPKGMALYYFAKDVNGSSVCYGDCAQKWPTFGPEHVSVPSTLDLADFSYVEREDGTYQLAYKGWPLYYFFKDEKPGDTNGEGVKDVWYVMKPDYAVMIAYKEGLGTYLTDDEGRTLYYFAKDSVNMSACTGGCLEKWPPFYRANPVAPSVIRGYFGELDANGTKFTTFRGYPLYYFFKDARRGETNGQGVKDVWFVVDPFNFP</sequence>
<organism evidence="2 3">
    <name type="scientific">Thermococcus celer Vu 13 = JCM 8558</name>
    <dbReference type="NCBI Taxonomy" id="1293037"/>
    <lineage>
        <taxon>Archaea</taxon>
        <taxon>Methanobacteriati</taxon>
        <taxon>Methanobacteriota</taxon>
        <taxon>Thermococci</taxon>
        <taxon>Thermococcales</taxon>
        <taxon>Thermococcaceae</taxon>
        <taxon>Thermococcus</taxon>
    </lineage>
</organism>
<dbReference type="OrthoDB" id="206319at2157"/>
<dbReference type="Pfam" id="PF03640">
    <property type="entry name" value="Lipoprotein_15"/>
    <property type="match status" value="6"/>
</dbReference>
<dbReference type="Gene3D" id="1.20.5.340">
    <property type="match status" value="1"/>
</dbReference>